<comment type="cofactor">
    <cofactor evidence="6">
        <name>Zn(2+)</name>
        <dbReference type="ChEBI" id="CHEBI:29105"/>
    </cofactor>
    <text evidence="6">Binds 1 zinc ion per subunit.</text>
</comment>
<reference evidence="9 10" key="1">
    <citation type="submission" date="2019-10" db="EMBL/GenBank/DDBJ databases">
        <authorList>
            <person name="Palmer J.M."/>
        </authorList>
    </citation>
    <scope>NUCLEOTIDE SEQUENCE [LARGE SCALE GENOMIC DNA]</scope>
    <source>
        <strain evidence="9 10">TWF506</strain>
    </source>
</reference>
<evidence type="ECO:0000256" key="2">
    <source>
        <dbReference type="ARBA" id="ARBA00022723"/>
    </source>
</evidence>
<dbReference type="Pfam" id="PF01435">
    <property type="entry name" value="Peptidase_M48"/>
    <property type="match status" value="1"/>
</dbReference>
<dbReference type="GO" id="GO:0004222">
    <property type="term" value="F:metalloendopeptidase activity"/>
    <property type="evidence" value="ECO:0007669"/>
    <property type="project" value="InterPro"/>
</dbReference>
<organism evidence="9 10">
    <name type="scientific">Arthrobotrys conoides</name>
    <dbReference type="NCBI Taxonomy" id="74498"/>
    <lineage>
        <taxon>Eukaryota</taxon>
        <taxon>Fungi</taxon>
        <taxon>Dikarya</taxon>
        <taxon>Ascomycota</taxon>
        <taxon>Pezizomycotina</taxon>
        <taxon>Orbiliomycetes</taxon>
        <taxon>Orbiliales</taxon>
        <taxon>Orbiliaceae</taxon>
        <taxon>Arthrobotrys</taxon>
    </lineage>
</organism>
<dbReference type="GO" id="GO:0005743">
    <property type="term" value="C:mitochondrial inner membrane"/>
    <property type="evidence" value="ECO:0007669"/>
    <property type="project" value="TreeGrafter"/>
</dbReference>
<dbReference type="PANTHER" id="PTHR22726:SF1">
    <property type="entry name" value="METALLOENDOPEPTIDASE OMA1, MITOCHONDRIAL"/>
    <property type="match status" value="1"/>
</dbReference>
<dbReference type="InterPro" id="IPR001915">
    <property type="entry name" value="Peptidase_M48"/>
</dbReference>
<evidence type="ECO:0000256" key="6">
    <source>
        <dbReference type="RuleBase" id="RU003983"/>
    </source>
</evidence>
<keyword evidence="2" id="KW-0479">Metal-binding</keyword>
<gene>
    <name evidence="9" type="ORF">TWF506_005038</name>
</gene>
<evidence type="ECO:0000256" key="3">
    <source>
        <dbReference type="ARBA" id="ARBA00022801"/>
    </source>
</evidence>
<dbReference type="CDD" id="cd07331">
    <property type="entry name" value="M48C_Oma1_like"/>
    <property type="match status" value="1"/>
</dbReference>
<keyword evidence="3 6" id="KW-0378">Hydrolase</keyword>
<dbReference type="GO" id="GO:0046872">
    <property type="term" value="F:metal ion binding"/>
    <property type="evidence" value="ECO:0007669"/>
    <property type="project" value="UniProtKB-KW"/>
</dbReference>
<keyword evidence="1 6" id="KW-0645">Protease</keyword>
<evidence type="ECO:0000259" key="8">
    <source>
        <dbReference type="Pfam" id="PF01435"/>
    </source>
</evidence>
<name>A0AAN8NTB1_9PEZI</name>
<proteinExistence type="inferred from homology"/>
<keyword evidence="5 6" id="KW-0482">Metalloprotease</keyword>
<dbReference type="InterPro" id="IPR051156">
    <property type="entry name" value="Mito/Outer_Membr_Metalloprot"/>
</dbReference>
<evidence type="ECO:0000313" key="9">
    <source>
        <dbReference type="EMBL" id="KAK6517861.1"/>
    </source>
</evidence>
<keyword evidence="10" id="KW-1185">Reference proteome</keyword>
<dbReference type="GO" id="GO:0034982">
    <property type="term" value="P:mitochondrial protein processing"/>
    <property type="evidence" value="ECO:0007669"/>
    <property type="project" value="TreeGrafter"/>
</dbReference>
<feature type="domain" description="Peptidase M48" evidence="8">
    <location>
        <begin position="152"/>
        <end position="327"/>
    </location>
</feature>
<evidence type="ECO:0000256" key="1">
    <source>
        <dbReference type="ARBA" id="ARBA00022670"/>
    </source>
</evidence>
<evidence type="ECO:0000256" key="5">
    <source>
        <dbReference type="ARBA" id="ARBA00023049"/>
    </source>
</evidence>
<dbReference type="PANTHER" id="PTHR22726">
    <property type="entry name" value="METALLOENDOPEPTIDASE OMA1"/>
    <property type="match status" value="1"/>
</dbReference>
<feature type="region of interest" description="Disordered" evidence="7">
    <location>
        <begin position="41"/>
        <end position="64"/>
    </location>
</feature>
<evidence type="ECO:0000313" key="10">
    <source>
        <dbReference type="Proteomes" id="UP001307849"/>
    </source>
</evidence>
<keyword evidence="4 6" id="KW-0862">Zinc</keyword>
<dbReference type="AlphaFoldDB" id="A0AAN8NTB1"/>
<dbReference type="Proteomes" id="UP001307849">
    <property type="component" value="Unassembled WGS sequence"/>
</dbReference>
<dbReference type="GO" id="GO:0006515">
    <property type="term" value="P:protein quality control for misfolded or incompletely synthesized proteins"/>
    <property type="evidence" value="ECO:0007669"/>
    <property type="project" value="TreeGrafter"/>
</dbReference>
<comment type="caution">
    <text evidence="9">The sequence shown here is derived from an EMBL/GenBank/DDBJ whole genome shotgun (WGS) entry which is preliminary data.</text>
</comment>
<sequence length="362" mass="40629">MLPSLSRITSRLIRTRLPTPRAPLLPRLSQSTTTRRFLSPLPKPSLFSRQFHTTPSNPSPTKYQQTQRLRWGAYIALLRWAARPSFLLEAAGLGALTGGFYVYNLEEVPISGRRRFNIIPEDFLQSLSEDKNQEILNQYQGRILSETDPRYKQVRRVLEKLAPNSGLPSDYNWQATVIESDEANAFVIPGGKVFVFTGILPVCGDDDGLAAVLGHEIGHNVARHLGEQISRGIFLIAAAWVVELFWGVPGDMSLHLLQFAIDMPKSRAQESEADHIGLLLMAKSCYDPKAAVAVWKRMEIEEQKMPRPPEILSTHPSSRRRQTELTALLPKAYEVGLDSDCAVTGQYTEQFKKFGQGLDISF</sequence>
<evidence type="ECO:0000256" key="4">
    <source>
        <dbReference type="ARBA" id="ARBA00022833"/>
    </source>
</evidence>
<evidence type="ECO:0000256" key="7">
    <source>
        <dbReference type="SAM" id="MobiDB-lite"/>
    </source>
</evidence>
<comment type="similarity">
    <text evidence="6">Belongs to the peptidase M48 family.</text>
</comment>
<protein>
    <recommendedName>
        <fullName evidence="8">Peptidase M48 domain-containing protein</fullName>
    </recommendedName>
</protein>
<dbReference type="Gene3D" id="3.30.2010.10">
    <property type="entry name" value="Metalloproteases ('zincins'), catalytic domain"/>
    <property type="match status" value="1"/>
</dbReference>
<accession>A0AAN8NTB1</accession>
<dbReference type="EMBL" id="JAVHJM010000002">
    <property type="protein sequence ID" value="KAK6517861.1"/>
    <property type="molecule type" value="Genomic_DNA"/>
</dbReference>
<feature type="compositionally biased region" description="Polar residues" evidence="7">
    <location>
        <begin position="47"/>
        <end position="64"/>
    </location>
</feature>